<dbReference type="GO" id="GO:1990456">
    <property type="term" value="P:mitochondrion-endoplasmic reticulum membrane tethering"/>
    <property type="evidence" value="ECO:0007669"/>
    <property type="project" value="TreeGrafter"/>
</dbReference>
<evidence type="ECO:0008006" key="14">
    <source>
        <dbReference type="Google" id="ProtNLM"/>
    </source>
</evidence>
<feature type="compositionally biased region" description="Low complexity" evidence="9">
    <location>
        <begin position="545"/>
        <end position="556"/>
    </location>
</feature>
<organism evidence="12 13">
    <name type="scientific">Tieghemiomyces parasiticus</name>
    <dbReference type="NCBI Taxonomy" id="78921"/>
    <lineage>
        <taxon>Eukaryota</taxon>
        <taxon>Fungi</taxon>
        <taxon>Fungi incertae sedis</taxon>
        <taxon>Zoopagomycota</taxon>
        <taxon>Kickxellomycotina</taxon>
        <taxon>Dimargaritomycetes</taxon>
        <taxon>Dimargaritales</taxon>
        <taxon>Dimargaritaceae</taxon>
        <taxon>Tieghemiomyces</taxon>
    </lineage>
</organism>
<dbReference type="InterPro" id="IPR058801">
    <property type="entry name" value="PDZD8_N"/>
</dbReference>
<evidence type="ECO:0000256" key="1">
    <source>
        <dbReference type="ARBA" id="ARBA00004586"/>
    </source>
</evidence>
<dbReference type="GO" id="GO:0008289">
    <property type="term" value="F:lipid binding"/>
    <property type="evidence" value="ECO:0007669"/>
    <property type="project" value="UniProtKB-KW"/>
</dbReference>
<evidence type="ECO:0000259" key="11">
    <source>
        <dbReference type="PROSITE" id="PS51847"/>
    </source>
</evidence>
<feature type="region of interest" description="Disordered" evidence="9">
    <location>
        <begin position="611"/>
        <end position="875"/>
    </location>
</feature>
<dbReference type="OrthoDB" id="26740at2759"/>
<keyword evidence="4" id="KW-0256">Endoplasmic reticulum</keyword>
<evidence type="ECO:0000256" key="5">
    <source>
        <dbReference type="ARBA" id="ARBA00022989"/>
    </source>
</evidence>
<name>A0A9W8ACJ1_9FUNG</name>
<dbReference type="PANTHER" id="PTHR13466">
    <property type="entry name" value="TEX2 PROTEIN-RELATED"/>
    <property type="match status" value="1"/>
</dbReference>
<accession>A0A9W8ACJ1</accession>
<keyword evidence="6" id="KW-0445">Lipid transport</keyword>
<protein>
    <recommendedName>
        <fullName evidence="14">SMP-LTD domain-containing protein</fullName>
    </recommendedName>
</protein>
<evidence type="ECO:0000256" key="6">
    <source>
        <dbReference type="ARBA" id="ARBA00023055"/>
    </source>
</evidence>
<dbReference type="InterPro" id="IPR001849">
    <property type="entry name" value="PH_domain"/>
</dbReference>
<keyword evidence="8" id="KW-0472">Membrane</keyword>
<feature type="region of interest" description="Disordered" evidence="9">
    <location>
        <begin position="491"/>
        <end position="577"/>
    </location>
</feature>
<comment type="caution">
    <text evidence="12">The sequence shown here is derived from an EMBL/GenBank/DDBJ whole genome shotgun (WGS) entry which is preliminary data.</text>
</comment>
<gene>
    <name evidence="12" type="ORF">IWQ60_003622</name>
</gene>
<keyword evidence="7" id="KW-0446">Lipid-binding</keyword>
<evidence type="ECO:0000256" key="7">
    <source>
        <dbReference type="ARBA" id="ARBA00023121"/>
    </source>
</evidence>
<dbReference type="CDD" id="cd21675">
    <property type="entry name" value="SMP_TEX2"/>
    <property type="match status" value="1"/>
</dbReference>
<reference evidence="12" key="1">
    <citation type="submission" date="2022-07" db="EMBL/GenBank/DDBJ databases">
        <title>Phylogenomic reconstructions and comparative analyses of Kickxellomycotina fungi.</title>
        <authorList>
            <person name="Reynolds N.K."/>
            <person name="Stajich J.E."/>
            <person name="Barry K."/>
            <person name="Grigoriev I.V."/>
            <person name="Crous P."/>
            <person name="Smith M.E."/>
        </authorList>
    </citation>
    <scope>NUCLEOTIDE SEQUENCE</scope>
    <source>
        <strain evidence="12">RSA 861</strain>
    </source>
</reference>
<proteinExistence type="predicted"/>
<evidence type="ECO:0000313" key="13">
    <source>
        <dbReference type="Proteomes" id="UP001150569"/>
    </source>
</evidence>
<feature type="compositionally biased region" description="Low complexity" evidence="9">
    <location>
        <begin position="904"/>
        <end position="915"/>
    </location>
</feature>
<feature type="compositionally biased region" description="Low complexity" evidence="9">
    <location>
        <begin position="510"/>
        <end position="521"/>
    </location>
</feature>
<sequence>MGVPLLPPWGLVTHFLTFLLGALFLPACLAGVLAYIYVTLPPADKPPSAAGKSSDPVVTTAEHDQRQRAAERRAEEAPEDPAMYHRVGWLRITREEKESTDTPNFANLVKLGLTQMMESKQQQAQRKAKDRYYVVLKYDTLFLYTGEEQVECRGVIIMPMHTVSIHPPLLPDNEVFHKERPILLAKKAPLAASNSKEAAVAANGDATAAGDTLRNSYFVYADTPVVKEDWYFALRRAARLRGEISEPEGVVRGSAPPVSPFSAASTLDRTELDPQALHDLQRTVHSNENHIQTQWLNAVMGRVFLSVYRTEMVKQHFINKIRLKITKLKKPSFLGDIAVRDLNVGESVPYITNPRLLGLKDDGELTAEMYLHYSGGFSCEIQTEVQLSVAARLKSLRVPVVLAVVLKGLTGKLLLKIKPAPTNRFWIGFYETPAMDLHIEPVVSDKQVKFGMVIQAIERRIYDMVNENLVLPNMDDTPFFPSQGMGGIFEQFLVPPPNLPGTDSPASFGASPTSQPTAAATESGPSPTDTATSDRPATVSSQLSAATAPADATTTAAGGGRGRSNSQPLGPGADDDVASILSAPAVGTKPHRPDESAAPTSRALSLLQSIKGRQMQQAQPKRHPGLVPLPRRASVGHASPHPAPAEHSDLLRPFPGHSPSASPTPSSPSLTSASSSDSDSSPDGGPTSTIRRPSVSLAPPSQAHLGDGTGSPKTAARQLPPTSPTHATADSAAAARASASFPPGPSQLPRGRGQPIPYHNQPIGQGIPHSEAHLYRAGRPHDPASSNGNGNSGAGGSTRFSWLNQIIPDARRGQPPNGDAAPGDRLPYARSFEHSTPNLPWHNGSQSTLASTLSTGAASHTGVSPPSASGLGHHNGGNGGNVYGLGGRLGWLNTGIETLKHTYQQRQQQRAQQRAHGAGSHLGNLAAFGRSTASVDRDDSEGVAETSQPITTEGDENDAPRGPLRQGTEALPVSSAEPRSQAASIESGLAAPGVASPSLSHQASPVMTFGQSVLQPVADPDDPFNSTTTTTTSPPPPASP</sequence>
<keyword evidence="13" id="KW-1185">Reference proteome</keyword>
<dbReference type="AlphaFoldDB" id="A0A9W8ACJ1"/>
<evidence type="ECO:0000256" key="8">
    <source>
        <dbReference type="ARBA" id="ARBA00023136"/>
    </source>
</evidence>
<feature type="compositionally biased region" description="Low complexity" evidence="9">
    <location>
        <begin position="724"/>
        <end position="741"/>
    </location>
</feature>
<evidence type="ECO:0000256" key="4">
    <source>
        <dbReference type="ARBA" id="ARBA00022824"/>
    </source>
</evidence>
<feature type="compositionally biased region" description="Low complexity" evidence="9">
    <location>
        <begin position="658"/>
        <end position="689"/>
    </location>
</feature>
<dbReference type="GO" id="GO:0005789">
    <property type="term" value="C:endoplasmic reticulum membrane"/>
    <property type="evidence" value="ECO:0007669"/>
    <property type="project" value="UniProtKB-SubCell"/>
</dbReference>
<feature type="compositionally biased region" description="Low complexity" evidence="9">
    <location>
        <begin position="1023"/>
        <end position="1032"/>
    </location>
</feature>
<evidence type="ECO:0000256" key="2">
    <source>
        <dbReference type="ARBA" id="ARBA00022448"/>
    </source>
</evidence>
<dbReference type="PANTHER" id="PTHR13466:SF19">
    <property type="entry name" value="NUCLEUS-VACUOLE JUNCTION PROTEIN 2"/>
    <property type="match status" value="1"/>
</dbReference>
<keyword evidence="3" id="KW-0812">Transmembrane</keyword>
<feature type="compositionally biased region" description="Basic and acidic residues" evidence="9">
    <location>
        <begin position="61"/>
        <end position="76"/>
    </location>
</feature>
<dbReference type="GO" id="GO:0015914">
    <property type="term" value="P:phospholipid transport"/>
    <property type="evidence" value="ECO:0007669"/>
    <property type="project" value="TreeGrafter"/>
</dbReference>
<keyword evidence="5" id="KW-1133">Transmembrane helix</keyword>
<evidence type="ECO:0000256" key="9">
    <source>
        <dbReference type="SAM" id="MobiDB-lite"/>
    </source>
</evidence>
<feature type="compositionally biased region" description="Polar residues" evidence="9">
    <location>
        <begin position="997"/>
        <end position="1014"/>
    </location>
</feature>
<feature type="region of interest" description="Disordered" evidence="9">
    <location>
        <begin position="902"/>
        <end position="1040"/>
    </location>
</feature>
<feature type="compositionally biased region" description="Basic and acidic residues" evidence="9">
    <location>
        <begin position="770"/>
        <end position="782"/>
    </location>
</feature>
<dbReference type="EMBL" id="JANBPT010000158">
    <property type="protein sequence ID" value="KAJ1926648.1"/>
    <property type="molecule type" value="Genomic_DNA"/>
</dbReference>
<keyword evidence="2" id="KW-0813">Transport</keyword>
<feature type="compositionally biased region" description="Polar residues" evidence="9">
    <location>
        <begin position="523"/>
        <end position="544"/>
    </location>
</feature>
<comment type="subcellular location">
    <subcellularLocation>
        <location evidence="1">Endoplasmic reticulum membrane</location>
    </subcellularLocation>
</comment>
<evidence type="ECO:0000313" key="12">
    <source>
        <dbReference type="EMBL" id="KAJ1926648.1"/>
    </source>
</evidence>
<feature type="compositionally biased region" description="Polar residues" evidence="9">
    <location>
        <begin position="834"/>
        <end position="867"/>
    </location>
</feature>
<dbReference type="PROSITE" id="PS50003">
    <property type="entry name" value="PH_DOMAIN"/>
    <property type="match status" value="1"/>
</dbReference>
<feature type="region of interest" description="Disordered" evidence="9">
    <location>
        <begin position="47"/>
        <end position="79"/>
    </location>
</feature>
<dbReference type="PROSITE" id="PS51847">
    <property type="entry name" value="SMP"/>
    <property type="match status" value="1"/>
</dbReference>
<feature type="domain" description="SMP-LTD" evidence="11">
    <location>
        <begin position="289"/>
        <end position="480"/>
    </location>
</feature>
<feature type="domain" description="PH" evidence="10">
    <location>
        <begin position="107"/>
        <end position="239"/>
    </location>
</feature>
<dbReference type="InterPro" id="IPR031468">
    <property type="entry name" value="SMP_LBD"/>
</dbReference>
<dbReference type="SUPFAM" id="SSF50729">
    <property type="entry name" value="PH domain-like"/>
    <property type="match status" value="1"/>
</dbReference>
<evidence type="ECO:0000259" key="10">
    <source>
        <dbReference type="PROSITE" id="PS50003"/>
    </source>
</evidence>
<dbReference type="Proteomes" id="UP001150569">
    <property type="component" value="Unassembled WGS sequence"/>
</dbReference>
<evidence type="ECO:0000256" key="3">
    <source>
        <dbReference type="ARBA" id="ARBA00022692"/>
    </source>
</evidence>
<dbReference type="Pfam" id="PF26547">
    <property type="entry name" value="PDZD8_N"/>
    <property type="match status" value="1"/>
</dbReference>
<dbReference type="GO" id="GO:0032865">
    <property type="term" value="C:ERMES complex"/>
    <property type="evidence" value="ECO:0007669"/>
    <property type="project" value="TreeGrafter"/>
</dbReference>